<dbReference type="InterPro" id="IPR029063">
    <property type="entry name" value="SAM-dependent_MTases_sf"/>
</dbReference>
<keyword evidence="3" id="KW-0949">S-adenosyl-L-methionine</keyword>
<dbReference type="GO" id="GO:0008168">
    <property type="term" value="F:methyltransferase activity"/>
    <property type="evidence" value="ECO:0007669"/>
    <property type="project" value="UniProtKB-KW"/>
</dbReference>
<accession>A0A545AW42</accession>
<dbReference type="EMBL" id="VIRS01000004">
    <property type="protein sequence ID" value="TQS45537.1"/>
    <property type="molecule type" value="Genomic_DNA"/>
</dbReference>
<evidence type="ECO:0000256" key="3">
    <source>
        <dbReference type="ARBA" id="ARBA00022691"/>
    </source>
</evidence>
<dbReference type="AlphaFoldDB" id="A0A545AW42"/>
<dbReference type="PROSITE" id="PS51681">
    <property type="entry name" value="SAM_MT_NNMT_PNMT_TEMT"/>
    <property type="match status" value="1"/>
</dbReference>
<dbReference type="OrthoDB" id="3457715at2"/>
<protein>
    <submittedName>
        <fullName evidence="4">Methyltransferase</fullName>
    </submittedName>
</protein>
<keyword evidence="5" id="KW-1185">Reference proteome</keyword>
<dbReference type="Gene3D" id="3.40.50.150">
    <property type="entry name" value="Vaccinia Virus protein VP39"/>
    <property type="match status" value="1"/>
</dbReference>
<proteinExistence type="predicted"/>
<evidence type="ECO:0000256" key="1">
    <source>
        <dbReference type="ARBA" id="ARBA00022603"/>
    </source>
</evidence>
<gene>
    <name evidence="4" type="ORF">FL583_07305</name>
</gene>
<dbReference type="GO" id="GO:0032259">
    <property type="term" value="P:methylation"/>
    <property type="evidence" value="ECO:0007669"/>
    <property type="project" value="UniProtKB-KW"/>
</dbReference>
<organism evidence="4 5">
    <name type="scientific">Cryptosporangium phraense</name>
    <dbReference type="NCBI Taxonomy" id="2593070"/>
    <lineage>
        <taxon>Bacteria</taxon>
        <taxon>Bacillati</taxon>
        <taxon>Actinomycetota</taxon>
        <taxon>Actinomycetes</taxon>
        <taxon>Cryptosporangiales</taxon>
        <taxon>Cryptosporangiaceae</taxon>
        <taxon>Cryptosporangium</taxon>
    </lineage>
</organism>
<dbReference type="PANTHER" id="PTHR10867:SF17">
    <property type="entry name" value="NICOTINAMIDE N-METHYLTRANSFERASE"/>
    <property type="match status" value="1"/>
</dbReference>
<dbReference type="SUPFAM" id="SSF53335">
    <property type="entry name" value="S-adenosyl-L-methionine-dependent methyltransferases"/>
    <property type="match status" value="1"/>
</dbReference>
<dbReference type="PANTHER" id="PTHR10867">
    <property type="entry name" value="NNMT/PNMT/TEMT FAMILY MEMBER"/>
    <property type="match status" value="1"/>
</dbReference>
<dbReference type="RefSeq" id="WP_142703710.1">
    <property type="nucleotide sequence ID" value="NZ_VIRS01000004.1"/>
</dbReference>
<dbReference type="InterPro" id="IPR000940">
    <property type="entry name" value="NNMT_TEMT_trans"/>
</dbReference>
<sequence length="250" mass="28090">MTTKPKGNRAFDWAHFNAKRYADTNYAKLRPDDQYFLGLMRDHFVACAPAPDSIGVDLGAGPNLYPAFAMLPHVGRLILLDFSVSNVRWLREQVHGAAGYARYWDPFWRELSTVEPYRSVRNPRADLSSKTSVERRDLFRLVSDPTYDIGTMFFVAESLTDKKDEFEKAVAKFFAILKRGAPFASAFMVESDGYNVDGASYPAVSVEQEKIKESLGSLADELKTWYVPASDAPLRHGYAGMLLAVGRKRG</sequence>
<keyword evidence="1 4" id="KW-0489">Methyltransferase</keyword>
<dbReference type="Pfam" id="PF01234">
    <property type="entry name" value="NNMT_PNMT_TEMT"/>
    <property type="match status" value="1"/>
</dbReference>
<keyword evidence="2 4" id="KW-0808">Transferase</keyword>
<name>A0A545AW42_9ACTN</name>
<dbReference type="NCBIfam" id="NF040568">
    <property type="entry name" value="SCO2525_fam"/>
    <property type="match status" value="1"/>
</dbReference>
<dbReference type="Proteomes" id="UP000317982">
    <property type="component" value="Unassembled WGS sequence"/>
</dbReference>
<evidence type="ECO:0000313" key="5">
    <source>
        <dbReference type="Proteomes" id="UP000317982"/>
    </source>
</evidence>
<comment type="caution">
    <text evidence="4">The sequence shown here is derived from an EMBL/GenBank/DDBJ whole genome shotgun (WGS) entry which is preliminary data.</text>
</comment>
<evidence type="ECO:0000256" key="2">
    <source>
        <dbReference type="ARBA" id="ARBA00022679"/>
    </source>
</evidence>
<evidence type="ECO:0000313" key="4">
    <source>
        <dbReference type="EMBL" id="TQS45537.1"/>
    </source>
</evidence>
<reference evidence="4 5" key="1">
    <citation type="submission" date="2019-07" db="EMBL/GenBank/DDBJ databases">
        <title>Cryptosporangium phraense sp. nov., isolated from plant litter.</title>
        <authorList>
            <person name="Suriyachadkun C."/>
        </authorList>
    </citation>
    <scope>NUCLEOTIDE SEQUENCE [LARGE SCALE GENOMIC DNA]</scope>
    <source>
        <strain evidence="4 5">A-T 5661</strain>
    </source>
</reference>
<dbReference type="InParanoid" id="A0A545AW42"/>